<dbReference type="NCBIfam" id="NF033550">
    <property type="entry name" value="transpos_ISL3"/>
    <property type="match status" value="1"/>
</dbReference>
<evidence type="ECO:0000313" key="3">
    <source>
        <dbReference type="EMBL" id="MCC0093239.1"/>
    </source>
</evidence>
<feature type="region of interest" description="Disordered" evidence="1">
    <location>
        <begin position="262"/>
        <end position="285"/>
    </location>
</feature>
<keyword evidence="4" id="KW-1185">Reference proteome</keyword>
<dbReference type="InterPro" id="IPR017894">
    <property type="entry name" value="HTH_IS21_transposase_type"/>
</dbReference>
<accession>A0ABS8DYY2</accession>
<evidence type="ECO:0000259" key="2">
    <source>
        <dbReference type="PROSITE" id="PS50531"/>
    </source>
</evidence>
<evidence type="ECO:0000313" key="4">
    <source>
        <dbReference type="Proteomes" id="UP001520654"/>
    </source>
</evidence>
<name>A0ABS8DYY2_9ACTN</name>
<organism evidence="3 4">
    <name type="scientific">Streptomyces flavotricini</name>
    <dbReference type="NCBI Taxonomy" id="66888"/>
    <lineage>
        <taxon>Bacteria</taxon>
        <taxon>Bacillati</taxon>
        <taxon>Actinomycetota</taxon>
        <taxon>Actinomycetes</taxon>
        <taxon>Kitasatosporales</taxon>
        <taxon>Streptomycetaceae</taxon>
        <taxon>Streptomyces</taxon>
    </lineage>
</organism>
<dbReference type="Proteomes" id="UP001520654">
    <property type="component" value="Unassembled WGS sequence"/>
</dbReference>
<proteinExistence type="predicted"/>
<dbReference type="PANTHER" id="PTHR33498:SF1">
    <property type="entry name" value="TRANSPOSASE FOR INSERTION SEQUENCE ELEMENT IS1557"/>
    <property type="match status" value="1"/>
</dbReference>
<gene>
    <name evidence="3" type="ORF">K7B10_00095</name>
</gene>
<dbReference type="Pfam" id="PF14690">
    <property type="entry name" value="Zn_ribbon_ISL3"/>
    <property type="match status" value="1"/>
</dbReference>
<protein>
    <submittedName>
        <fullName evidence="3">ISL3 family transposase</fullName>
    </submittedName>
</protein>
<reference evidence="3 4" key="1">
    <citation type="submission" date="2021-08" db="EMBL/GenBank/DDBJ databases">
        <title>Genomic Architecture of Streptomyces flavotricini NGL1 and Streptomyces erythrochromogenes HMS4 With Differential Plant Beneficial attributes and laccase production capabilities.</title>
        <authorList>
            <person name="Salwan R."/>
            <person name="Kaur R."/>
            <person name="Sharma V."/>
        </authorList>
    </citation>
    <scope>NUCLEOTIDE SEQUENCE [LARGE SCALE GENOMIC DNA]</scope>
    <source>
        <strain evidence="3 4">NGL1</strain>
    </source>
</reference>
<dbReference type="PROSITE" id="PS50531">
    <property type="entry name" value="HTH_IS21"/>
    <property type="match status" value="1"/>
</dbReference>
<feature type="domain" description="HTH IS21-type" evidence="2">
    <location>
        <begin position="294"/>
        <end position="358"/>
    </location>
</feature>
<sequence length="533" mass="59489">MNEVQTTLEEVLLASVEGVHVVAVEVAEDGVRVEAQSTMGGASCPSCGLWSVRVHESYLRFPRDLPTAGQHVVLSLRVRRFSCTETACPRRTFAEQIPGLTRRYGRRTERLRSALASVGLALAGRAGARMAHVFGAPVSRNTLLRLMTSLPDPEVAVPRVVGVDEYAQRRGRIYGTVLVDVETRRPVDLLPDREADTLAAWLAKRPGIEIICRDRAVFYAEGSTRGAPQALQVADRWHLWHNLGQATEKCVYRHRGCLRPAPVQPADPDEAEATPDSPSQPWPTGHRFAERTRAKHATVYALLAAGHSKRSIARQLGMGHSTVLRFPGAATPEALFTGQWQNRRTALDPYKPYLHQRWQDGCTNAWKLWEEIKEQGYSHGYASVRDYIRSVLRGSPQPIGPRPPTARTVTRWVLTHPDALQEPDRIQLKTVLAACPELDVLAGHVRSFAHMLTQLEGHRLPEWIEAASTPNLPALQSFARHLERDMDAVIAGLSLPWNSGVVEGHVNRIKMLKRQMFGRAGFELLRKRVLLYS</sequence>
<dbReference type="InterPro" id="IPR047951">
    <property type="entry name" value="Transpos_ISL3"/>
</dbReference>
<dbReference type="InterPro" id="IPR002560">
    <property type="entry name" value="Transposase_DDE"/>
</dbReference>
<dbReference type="RefSeq" id="WP_229333904.1">
    <property type="nucleotide sequence ID" value="NZ_JAINUL010000001.1"/>
</dbReference>
<comment type="caution">
    <text evidence="3">The sequence shown here is derived from an EMBL/GenBank/DDBJ whole genome shotgun (WGS) entry which is preliminary data.</text>
</comment>
<dbReference type="InterPro" id="IPR029261">
    <property type="entry name" value="Transposase_Znf"/>
</dbReference>
<dbReference type="Pfam" id="PF01610">
    <property type="entry name" value="DDE_Tnp_ISL3"/>
    <property type="match status" value="2"/>
</dbReference>
<dbReference type="EMBL" id="JAINUL010000001">
    <property type="protein sequence ID" value="MCC0093239.1"/>
    <property type="molecule type" value="Genomic_DNA"/>
</dbReference>
<evidence type="ECO:0000256" key="1">
    <source>
        <dbReference type="SAM" id="MobiDB-lite"/>
    </source>
</evidence>
<dbReference type="PANTHER" id="PTHR33498">
    <property type="entry name" value="TRANSPOSASE FOR INSERTION SEQUENCE ELEMENT IS1557"/>
    <property type="match status" value="1"/>
</dbReference>